<name>A0ABS4WL08_9MICO</name>
<reference evidence="2 3" key="1">
    <citation type="submission" date="2021-03" db="EMBL/GenBank/DDBJ databases">
        <title>Sequencing the genomes of 1000 actinobacteria strains.</title>
        <authorList>
            <person name="Klenk H.-P."/>
        </authorList>
    </citation>
    <scope>NUCLEOTIDE SEQUENCE [LARGE SCALE GENOMIC DNA]</scope>
    <source>
        <strain evidence="2 3">DSM 13468</strain>
    </source>
</reference>
<dbReference type="EMBL" id="JAGIOA010000001">
    <property type="protein sequence ID" value="MBP2376885.1"/>
    <property type="molecule type" value="Genomic_DNA"/>
</dbReference>
<evidence type="ECO:0000256" key="1">
    <source>
        <dbReference type="SAM" id="MobiDB-lite"/>
    </source>
</evidence>
<dbReference type="Proteomes" id="UP000703720">
    <property type="component" value="Unassembled WGS sequence"/>
</dbReference>
<accession>A0ABS4WL08</accession>
<evidence type="ECO:0000313" key="2">
    <source>
        <dbReference type="EMBL" id="MBP2376885.1"/>
    </source>
</evidence>
<keyword evidence="3" id="KW-1185">Reference proteome</keyword>
<sequence length="134" mass="14382">MSTIMHAAFGTLTIDGLTAPFSSSPPFRNTDLVMTVTGDDLVIRTGVNMGPVKVDLERCPSEPEPDDDGTWDDVVEVVGRATAGVPVSVHGPTEMPPDEVRELSDAGHERVTMRIHAASRSEARDLAVSEPTER</sequence>
<evidence type="ECO:0000313" key="3">
    <source>
        <dbReference type="Proteomes" id="UP000703720"/>
    </source>
</evidence>
<feature type="region of interest" description="Disordered" evidence="1">
    <location>
        <begin position="83"/>
        <end position="106"/>
    </location>
</feature>
<gene>
    <name evidence="2" type="ORF">JOF42_000380</name>
</gene>
<organism evidence="2 3">
    <name type="scientific">Microbacterium phyllosphaerae</name>
    <dbReference type="NCBI Taxonomy" id="124798"/>
    <lineage>
        <taxon>Bacteria</taxon>
        <taxon>Bacillati</taxon>
        <taxon>Actinomycetota</taxon>
        <taxon>Actinomycetes</taxon>
        <taxon>Micrococcales</taxon>
        <taxon>Microbacteriaceae</taxon>
        <taxon>Microbacterium</taxon>
    </lineage>
</organism>
<dbReference type="RefSeq" id="WP_210096302.1">
    <property type="nucleotide sequence ID" value="NZ_BAAAIO010000001.1"/>
</dbReference>
<comment type="caution">
    <text evidence="2">The sequence shown here is derived from an EMBL/GenBank/DDBJ whole genome shotgun (WGS) entry which is preliminary data.</text>
</comment>
<protein>
    <submittedName>
        <fullName evidence="2">Uncharacterized protein</fullName>
    </submittedName>
</protein>
<proteinExistence type="predicted"/>